<dbReference type="AlphaFoldDB" id="A0A1E3QY38"/>
<dbReference type="GO" id="GO:0005680">
    <property type="term" value="C:anaphase-promoting complex"/>
    <property type="evidence" value="ECO:0007669"/>
    <property type="project" value="InterPro"/>
</dbReference>
<dbReference type="GeneID" id="30148105"/>
<dbReference type="EMBL" id="KV454426">
    <property type="protein sequence ID" value="ODQ82589.1"/>
    <property type="molecule type" value="Genomic_DNA"/>
</dbReference>
<evidence type="ECO:0000313" key="2">
    <source>
        <dbReference type="EMBL" id="ODQ82589.1"/>
    </source>
</evidence>
<dbReference type="Proteomes" id="UP000094336">
    <property type="component" value="Unassembled WGS sequence"/>
</dbReference>
<dbReference type="Pfam" id="PF05841">
    <property type="entry name" value="Apc15p"/>
    <property type="match status" value="1"/>
</dbReference>
<evidence type="ECO:0000256" key="1">
    <source>
        <dbReference type="SAM" id="MobiDB-lite"/>
    </source>
</evidence>
<name>A0A1E3QY38_9ASCO</name>
<accession>A0A1E3QY38</accession>
<keyword evidence="3" id="KW-1185">Reference proteome</keyword>
<gene>
    <name evidence="2" type="ORF">BABINDRAFT_164360</name>
</gene>
<dbReference type="OrthoDB" id="3994098at2759"/>
<evidence type="ECO:0000313" key="3">
    <source>
        <dbReference type="Proteomes" id="UP000094336"/>
    </source>
</evidence>
<sequence length="271" mass="30592">MYLPNILPRDVHHLWLDATDTQTDSLHRHLNLQSQVSPHQRSLQQQLQEQEEQLNVVAPPLSSYSSAYPGAMPDEARNPSNLQTLAPDLQTRVNYLNSIRTLGFSYLKPLGVNKTMAHMMEEQHMLTSAFGTYTGDFTEPVVGTTENGFDQRNQQNPNTADRTFNLTNISGNGTSGINAEGTNYDTTNAETAPNEADLDAEIPDGDSYMAEDYDYEEDDENGEDLVDNHDFIDNDMEFMAVEEEYQEDHSDFFQLSNISVTSGRQERRPSE</sequence>
<dbReference type="InterPro" id="IPR008402">
    <property type="entry name" value="APC_su15/mnd2"/>
</dbReference>
<reference evidence="3" key="1">
    <citation type="submission" date="2016-05" db="EMBL/GenBank/DDBJ databases">
        <title>Comparative genomics of biotechnologically important yeasts.</title>
        <authorList>
            <consortium name="DOE Joint Genome Institute"/>
            <person name="Riley R."/>
            <person name="Haridas S."/>
            <person name="Wolfe K.H."/>
            <person name="Lopes M.R."/>
            <person name="Hittinger C.T."/>
            <person name="Goker M."/>
            <person name="Salamov A."/>
            <person name="Wisecaver J."/>
            <person name="Long T.M."/>
            <person name="Aerts A.L."/>
            <person name="Barry K."/>
            <person name="Choi C."/>
            <person name="Clum A."/>
            <person name="Coughlan A.Y."/>
            <person name="Deshpande S."/>
            <person name="Douglass A.P."/>
            <person name="Hanson S.J."/>
            <person name="Klenk H.-P."/>
            <person name="Labutti K."/>
            <person name="Lapidus A."/>
            <person name="Lindquist E."/>
            <person name="Lipzen A."/>
            <person name="Meier-Kolthoff J.P."/>
            <person name="Ohm R.A."/>
            <person name="Otillar R.P."/>
            <person name="Pangilinan J."/>
            <person name="Peng Y."/>
            <person name="Rokas A."/>
            <person name="Rosa C.A."/>
            <person name="Scheuner C."/>
            <person name="Sibirny A.A."/>
            <person name="Slot J.C."/>
            <person name="Stielow J.B."/>
            <person name="Sun H."/>
            <person name="Kurtzman C.P."/>
            <person name="Blackwell M."/>
            <person name="Grigoriev I.V."/>
            <person name="Jeffries T.W."/>
        </authorList>
    </citation>
    <scope>NUCLEOTIDE SEQUENCE [LARGE SCALE GENOMIC DNA]</scope>
    <source>
        <strain evidence="3">NRRL Y-12698</strain>
    </source>
</reference>
<dbReference type="GO" id="GO:0031145">
    <property type="term" value="P:anaphase-promoting complex-dependent catabolic process"/>
    <property type="evidence" value="ECO:0007669"/>
    <property type="project" value="InterPro"/>
</dbReference>
<feature type="region of interest" description="Disordered" evidence="1">
    <location>
        <begin position="146"/>
        <end position="179"/>
    </location>
</feature>
<proteinExistence type="predicted"/>
<organism evidence="2 3">
    <name type="scientific">Babjeviella inositovora NRRL Y-12698</name>
    <dbReference type="NCBI Taxonomy" id="984486"/>
    <lineage>
        <taxon>Eukaryota</taxon>
        <taxon>Fungi</taxon>
        <taxon>Dikarya</taxon>
        <taxon>Ascomycota</taxon>
        <taxon>Saccharomycotina</taxon>
        <taxon>Pichiomycetes</taxon>
        <taxon>Serinales incertae sedis</taxon>
        <taxon>Babjeviella</taxon>
    </lineage>
</organism>
<protein>
    <submittedName>
        <fullName evidence="2">Uncharacterized protein</fullName>
    </submittedName>
</protein>
<dbReference type="RefSeq" id="XP_018987917.1">
    <property type="nucleotide sequence ID" value="XM_019130252.1"/>
</dbReference>